<proteinExistence type="predicted"/>
<dbReference type="AlphaFoldDB" id="A0A6C0LMD8"/>
<name>A0A6C0LMD8_9ZZZZ</name>
<protein>
    <submittedName>
        <fullName evidence="1">Uncharacterized protein</fullName>
    </submittedName>
</protein>
<dbReference type="EMBL" id="MN740520">
    <property type="protein sequence ID" value="QHU30871.1"/>
    <property type="molecule type" value="Genomic_DNA"/>
</dbReference>
<evidence type="ECO:0000313" key="1">
    <source>
        <dbReference type="EMBL" id="QHU30871.1"/>
    </source>
</evidence>
<sequence>MEKIDYCGTSHLLRNVDTLLEKTEFKCVNVFAYKINNSHYKPFLSFLLHNNSKNNKLSIPRVYFFANVFRETEILKSYIIKQLTGMMNSQNYGDLSTDNVEVAGFYLNAENELCVFVDLSWCPWNTYDVLFKTEKLWFGIVDEIINKRQICNIDIDQTLIDFFVAEPEFVLLKDGINQFIETPMSCYVGKSEKQLNFIHMFGVSRSDKSRAFGPYFYFTDYQRAAEVATKNLTNKEDIEFNKMINDERFKKESKGGVVRFAVFMKKTKYVDNNIDNEPDPSETKKVRVNDPNLDVNYERLTNRISDHDGNWANKYDSLSIGNIVLDDGNEFKDNHYIVLKDYDQQFPLSYHLIDKKFVDRSFERNAIYHIM</sequence>
<accession>A0A6C0LMD8</accession>
<reference evidence="1" key="1">
    <citation type="journal article" date="2020" name="Nature">
        <title>Giant virus diversity and host interactions through global metagenomics.</title>
        <authorList>
            <person name="Schulz F."/>
            <person name="Roux S."/>
            <person name="Paez-Espino D."/>
            <person name="Jungbluth S."/>
            <person name="Walsh D.A."/>
            <person name="Denef V.J."/>
            <person name="McMahon K.D."/>
            <person name="Konstantinidis K.T."/>
            <person name="Eloe-Fadrosh E.A."/>
            <person name="Kyrpides N.C."/>
            <person name="Woyke T."/>
        </authorList>
    </citation>
    <scope>NUCLEOTIDE SEQUENCE</scope>
    <source>
        <strain evidence="1">GVMAG-M-3300027892-73</strain>
    </source>
</reference>
<organism evidence="1">
    <name type="scientific">viral metagenome</name>
    <dbReference type="NCBI Taxonomy" id="1070528"/>
    <lineage>
        <taxon>unclassified sequences</taxon>
        <taxon>metagenomes</taxon>
        <taxon>organismal metagenomes</taxon>
    </lineage>
</organism>